<dbReference type="EMBL" id="CAJVQA010005905">
    <property type="protein sequence ID" value="CAG8630217.1"/>
    <property type="molecule type" value="Genomic_DNA"/>
</dbReference>
<accession>A0A9N9GWF7</accession>
<dbReference type="Proteomes" id="UP000789759">
    <property type="component" value="Unassembled WGS sequence"/>
</dbReference>
<reference evidence="1" key="1">
    <citation type="submission" date="2021-06" db="EMBL/GenBank/DDBJ databases">
        <authorList>
            <person name="Kallberg Y."/>
            <person name="Tangrot J."/>
            <person name="Rosling A."/>
        </authorList>
    </citation>
    <scope>NUCLEOTIDE SEQUENCE</scope>
    <source>
        <strain evidence="1">FL966</strain>
    </source>
</reference>
<name>A0A9N9GWF7_9GLOM</name>
<evidence type="ECO:0000313" key="1">
    <source>
        <dbReference type="EMBL" id="CAG8630217.1"/>
    </source>
</evidence>
<sequence>MKYLANPLASNQLNMLESYCQVSGIKFLRPIIEIDMHWNSTLAMFNRYQHLHLAIREMFLKEPLMPSCLECKDLIELESFCQLLKPFETATFVLSKDQSNSISKAITVILEIA</sequence>
<dbReference type="AlphaFoldDB" id="A0A9N9GWF7"/>
<protein>
    <submittedName>
        <fullName evidence="1">12646_t:CDS:1</fullName>
    </submittedName>
</protein>
<organism evidence="1 2">
    <name type="scientific">Cetraspora pellucida</name>
    <dbReference type="NCBI Taxonomy" id="1433469"/>
    <lineage>
        <taxon>Eukaryota</taxon>
        <taxon>Fungi</taxon>
        <taxon>Fungi incertae sedis</taxon>
        <taxon>Mucoromycota</taxon>
        <taxon>Glomeromycotina</taxon>
        <taxon>Glomeromycetes</taxon>
        <taxon>Diversisporales</taxon>
        <taxon>Gigasporaceae</taxon>
        <taxon>Cetraspora</taxon>
    </lineage>
</organism>
<proteinExistence type="predicted"/>
<keyword evidence="2" id="KW-1185">Reference proteome</keyword>
<dbReference type="OrthoDB" id="2376730at2759"/>
<evidence type="ECO:0000313" key="2">
    <source>
        <dbReference type="Proteomes" id="UP000789759"/>
    </source>
</evidence>
<comment type="caution">
    <text evidence="1">The sequence shown here is derived from an EMBL/GenBank/DDBJ whole genome shotgun (WGS) entry which is preliminary data.</text>
</comment>
<gene>
    <name evidence="1" type="ORF">CPELLU_LOCUS8350</name>
</gene>